<dbReference type="EMBL" id="CAEZVY010000098">
    <property type="protein sequence ID" value="CAB4646502.1"/>
    <property type="molecule type" value="Genomic_DNA"/>
</dbReference>
<dbReference type="AlphaFoldDB" id="A0A6J6KAR9"/>
<protein>
    <submittedName>
        <fullName evidence="2">Unannotated protein</fullName>
    </submittedName>
</protein>
<organism evidence="2">
    <name type="scientific">freshwater metagenome</name>
    <dbReference type="NCBI Taxonomy" id="449393"/>
    <lineage>
        <taxon>unclassified sequences</taxon>
        <taxon>metagenomes</taxon>
        <taxon>ecological metagenomes</taxon>
    </lineage>
</organism>
<name>A0A6J6KAR9_9ZZZZ</name>
<evidence type="ECO:0000313" key="2">
    <source>
        <dbReference type="EMBL" id="CAB4646502.1"/>
    </source>
</evidence>
<proteinExistence type="predicted"/>
<dbReference type="EMBL" id="CAEZTM010000029">
    <property type="protein sequence ID" value="CAB4571493.1"/>
    <property type="molecule type" value="Genomic_DNA"/>
</dbReference>
<evidence type="ECO:0000313" key="1">
    <source>
        <dbReference type="EMBL" id="CAB4571493.1"/>
    </source>
</evidence>
<gene>
    <name evidence="1" type="ORF">UFOPK1684_00750</name>
    <name evidence="2" type="ORF">UFOPK2158_00957</name>
</gene>
<reference evidence="2" key="1">
    <citation type="submission" date="2020-05" db="EMBL/GenBank/DDBJ databases">
        <authorList>
            <person name="Chiriac C."/>
            <person name="Salcher M."/>
            <person name="Ghai R."/>
            <person name="Kavagutti S V."/>
        </authorList>
    </citation>
    <scope>NUCLEOTIDE SEQUENCE</scope>
</reference>
<accession>A0A6J6KAR9</accession>
<sequence length="156" mass="16250">MSTDRTLAHSVLSPSVGAVAATAKAKGQSLRLTVATGVSLEVRISHVGRDFVAGSLETPEGVTVIIPSVSIVVLDGDGLLMDDGETAFPSPARSHLRALLANSQRLSHRVIVHTAVGHHSGVIRTVAGDAVVMSLPSTQQRLVLISHIVWISVLGN</sequence>